<feature type="compositionally biased region" description="Basic and acidic residues" evidence="1">
    <location>
        <begin position="1332"/>
        <end position="1356"/>
    </location>
</feature>
<feature type="compositionally biased region" description="Basic residues" evidence="1">
    <location>
        <begin position="2704"/>
        <end position="2725"/>
    </location>
</feature>
<feature type="compositionally biased region" description="Low complexity" evidence="1">
    <location>
        <begin position="1871"/>
        <end position="1887"/>
    </location>
</feature>
<feature type="compositionally biased region" description="Basic residues" evidence="1">
    <location>
        <begin position="1267"/>
        <end position="1285"/>
    </location>
</feature>
<sequence>MATQGDDNKIVCNTNVNNEQEKNFMTVYKKFEWILNNKNETFTKKSESLVEVWQNLALCKFEHSDLQHIVQIIDWAKLHTLNIVLTGEWEKFKDRFQEALLKEVKATQNQVTKINNAFHTRCQKLLDVINNPWSDPTLEHLVRTPNAEIGPKEIEFFRVETAYIISVRLKKLCESQCEDLALNLVKAFMKCYRLSRTDNFNLNTTEMQVWFIFDMYVALLYKFKENDSLLEMLKGLSAETGLKLIRRFAKKRVKISKVWKHCHRIAILASQVYISSTILKPIEEIQGILKELIKTYISLYTTEEFLKDVVDSVRSIIRLAETAAHIYIFCDVFQEQFEVKMKAFIIELYIRALTTDMNLLERQKSDNEKEKMVETTKRLANGFTNLAEVLKSDVNVSRECILTAFSLQPTIDRIRKIEELAKLSGFEVLDTGQEWKCKLHPPVLPSDDIAWICNDCGEYMCKPQLNVPLNTTNIALNEALTEEKLGITRELCDDLVVLLSSPRYQVFSWLLDWQNLHRLCVMYLNDPERTKNLVTELKFLDIDYSIFASIKKEPLDEYAGIERGYEHYLDHEFNSDDEDDDDASNASEDTGSQESRFYSMSSDSASEIYPLPIGPPPKSDPNTLKSLRMFRPSLKRSRNNTEANVPEKMLKSELADFAIPSSSKQAELPVTPTVYSSQFVNNSSVATSFFKPGVPSFTSLLESEKKSSSISSSTTQSSFVPIKLMYFPKDIQNRNVGPSTASEQMKSDILQSDPKVSDKHKEELLYDQNIPSPSLNNISSYRNSLPLHNSPISNKISLNSTQVNQFNHKNYFDSSYYKTYPGKDVDVPKEHCSATQTSFDISNKASVNDSNSKNGQVATLQQVGGQVAIEKGPTNKSMDLNPVHGNPNNFNCSEVQVNKEAYCTINLSQELQQNNSIQQRETVYITKETAAVKDHNSSIDTAKTEKEIQHIVSLNTFDSNQNINGVNTKSKVFSKEVLQLEEEIWNYSQTDVKELHDDRKMVLGSSIKASDNMREKESKMSNQVNSEKVVINCKINKDEQLNIVSNPNFECTKFESETSEEETNYELEDIRWDSKYLRSYSRKPKSKEMESASKEISSAITNFLYNCDDSIISIEDSNAGYADTLISSDSEFAFFSMTNPILHNIMNKIDSFEKNIKPKEYLTESQPDPSSYKSKKLVSKEVILCEKEIVKKRNKRYLRKEPKYESYPETGSDSQVEQDSDDQYNRCYIELYKNNLLYDATKGVCKNIDYYLKKYNNSCNKIDSPLKRGKKSKKGSPLKKNRRSKTGNTSDKTVLDVDKTKPKSDIPIRDIRVILNRLPAAFYKKECDTKIDSKHDSSRTKGEQSAKGKHEADKENSSSTNISLTSSHEEECRLKPSEDKEKGVTDERSNHKKSCDKLSSSSSECRNTKGKDTSTSGDGDKNHLKRELKGTLRDYTRSINKTSCSKFPDKDSKPKQIDQIEIKNPKVVLERLSITNSSYVRSVLANVPGLHDTRLMRPANTDLVINVVQVAGGRNNTSVPVGNAQTSTQVTPHIQRIGQPRFEKPQNDQTDNVECAVTSAVTSIGSSTKPTTSQPSTLINILSQQVIRPGQSNSIRTRQSPLINIVSHQIIRPSTQVVPKMITSSAQTNEQVKDSTKTGTSSEQSTLTTANVKNATATVKTQSGTSAPAPGTILQFICKSATLPKFQQAFGKTVYQTNSVESDASTTVQNSNISSDASKKTSVKNPTVNIQPIQGSVIYTRQVPVGQTINLIPPGRQVFRIATSNPDQISLVKDTVIHSKMSALLTAALQGKKTTEVQVDGDGNNDVERVTVSRPTLVQNTRIVKPVIQIPSNVIRTSTHTQSNLSSTTLEQLREFDMVYKQIKERSNTGTTPSESSTQSEPETSPQGISVTYLNQGQKFTQLSPVVVVSSYCNLQPAASPALSVTSQGSSSPCVTPAPTPTLPKVSSKTSSKGKSLKNASTHTSKASPIPKPQQKPQEDEHTTQRIFDILAEYAEQLRNSPDLNNKPAPRRRSNPPTNPNHNSKRKKSSSSKKPATTGSAISESDLDDQRTIGSEDSSCGVVQLSVKDDEQTQSQATESNDSTTSTRPLILTETNTNATTRNLIIADSTVGEALKLQNTAVLVPGNYIMPVSMVKGGQQIAVVSGGSKILATVPARSGPNMLLFQSFLNQNRKPGVPTVKYSTLQPISGISSQNLAGVAGQSPVIIPQNAHNLTAVTLGQPLTLKKIEDSDNRVNTELLLAIAQPRENAGATENSSQPDSSTSVQNSNSIKLDGVHSNSSSEKVYAYQKSATATPIATPVISQTSHMKSDEVTASTQSSIITLNIASENNKDDVCKPTKRVQSVLVTACSSNGPMLSHTPPRYRKPSESTPINNEVNLKGGYLHNGEKQKDETKHFQTTAVYFPNKNKKVATNPARLDRELQHQLCLQRKQAALERELRLQKSLSEECEDLGVDEPSTSDLFPEADLLFDSNHSPSFDQTSQDIGKKILHQDIKDKTITLFSDDDNSSSLRTDFLFDSVQYQTEGELQYERSRQLTNGQSSTSNESGSSCEDNTLLQNCASMSDVTLNSPISPEFTDNPTHMNKYKFKYSNRKKTERHKQVETWATGGEVLGSEDMCSELEKIAHSPKRCIIKRGSHSSSCDEDEEFKVVRVAISKTDLAKDEESCEESHYEDDLDSPSGRGARRSVKKMCSCCNGAQEGNRKRPSSRPHTPALHKRAFLNKKR</sequence>
<feature type="region of interest" description="Disordered" evidence="1">
    <location>
        <begin position="1999"/>
        <end position="2095"/>
    </location>
</feature>
<proteinExistence type="predicted"/>
<feature type="compositionally biased region" description="Low complexity" evidence="1">
    <location>
        <begin position="1357"/>
        <end position="1366"/>
    </location>
</feature>
<feature type="compositionally biased region" description="Polar residues" evidence="1">
    <location>
        <begin position="1923"/>
        <end position="1934"/>
    </location>
</feature>
<keyword evidence="4" id="KW-1185">Reference proteome</keyword>
<feature type="region of interest" description="Disordered" evidence="1">
    <location>
        <begin position="1922"/>
        <end position="1982"/>
    </location>
</feature>
<dbReference type="EMBL" id="JABFTP020000186">
    <property type="protein sequence ID" value="KAL3290293.1"/>
    <property type="molecule type" value="Genomic_DNA"/>
</dbReference>
<feature type="region of interest" description="Disordered" evidence="1">
    <location>
        <begin position="572"/>
        <end position="597"/>
    </location>
</feature>
<evidence type="ECO:0000256" key="1">
    <source>
        <dbReference type="SAM" id="MobiDB-lite"/>
    </source>
</evidence>
<feature type="region of interest" description="Disordered" evidence="1">
    <location>
        <begin position="737"/>
        <end position="758"/>
    </location>
</feature>
<feature type="compositionally biased region" description="Low complexity" evidence="1">
    <location>
        <begin position="1945"/>
        <end position="1958"/>
    </location>
</feature>
<organism evidence="3 4">
    <name type="scientific">Cryptolaemus montrouzieri</name>
    <dbReference type="NCBI Taxonomy" id="559131"/>
    <lineage>
        <taxon>Eukaryota</taxon>
        <taxon>Metazoa</taxon>
        <taxon>Ecdysozoa</taxon>
        <taxon>Arthropoda</taxon>
        <taxon>Hexapoda</taxon>
        <taxon>Insecta</taxon>
        <taxon>Pterygota</taxon>
        <taxon>Neoptera</taxon>
        <taxon>Endopterygota</taxon>
        <taxon>Coleoptera</taxon>
        <taxon>Polyphaga</taxon>
        <taxon>Cucujiformia</taxon>
        <taxon>Coccinelloidea</taxon>
        <taxon>Coccinellidae</taxon>
        <taxon>Scymninae</taxon>
        <taxon>Scymnini</taxon>
        <taxon>Cryptolaemus</taxon>
    </lineage>
</organism>
<feature type="domain" description="Zinc finger protein Rlf/292/654 TPR repeats" evidence="2">
    <location>
        <begin position="288"/>
        <end position="422"/>
    </location>
</feature>
<feature type="region of interest" description="Disordered" evidence="1">
    <location>
        <begin position="2528"/>
        <end position="2554"/>
    </location>
</feature>
<evidence type="ECO:0000259" key="2">
    <source>
        <dbReference type="Pfam" id="PF25580"/>
    </source>
</evidence>
<gene>
    <name evidence="3" type="ORF">HHI36_023638</name>
</gene>
<feature type="region of interest" description="Disordered" evidence="1">
    <location>
        <begin position="1865"/>
        <end position="1889"/>
    </location>
</feature>
<evidence type="ECO:0000313" key="3">
    <source>
        <dbReference type="EMBL" id="KAL3290293.1"/>
    </source>
</evidence>
<dbReference type="Pfam" id="PF25580">
    <property type="entry name" value="TPR_Rlf"/>
    <property type="match status" value="1"/>
</dbReference>
<dbReference type="InterPro" id="IPR057986">
    <property type="entry name" value="TPR_Rlf/292/654"/>
</dbReference>
<dbReference type="Proteomes" id="UP001516400">
    <property type="component" value="Unassembled WGS sequence"/>
</dbReference>
<name>A0ABD2PH16_9CUCU</name>
<feature type="compositionally biased region" description="Basic and acidic residues" evidence="1">
    <location>
        <begin position="1406"/>
        <end position="1429"/>
    </location>
</feature>
<feature type="region of interest" description="Disordered" evidence="1">
    <location>
        <begin position="1625"/>
        <end position="1646"/>
    </location>
</feature>
<feature type="region of interest" description="Disordered" evidence="1">
    <location>
        <begin position="2353"/>
        <end position="2379"/>
    </location>
</feature>
<feature type="compositionally biased region" description="Polar residues" evidence="1">
    <location>
        <begin position="2252"/>
        <end position="2279"/>
    </location>
</feature>
<accession>A0ABD2PH16</accession>
<feature type="compositionally biased region" description="Basic and acidic residues" evidence="1">
    <location>
        <begin position="1367"/>
        <end position="1396"/>
    </location>
</feature>
<reference evidence="3 4" key="1">
    <citation type="journal article" date="2021" name="BMC Biol.">
        <title>Horizontally acquired antibacterial genes associated with adaptive radiation of ladybird beetles.</title>
        <authorList>
            <person name="Li H.S."/>
            <person name="Tang X.F."/>
            <person name="Huang Y.H."/>
            <person name="Xu Z.Y."/>
            <person name="Chen M.L."/>
            <person name="Du X.Y."/>
            <person name="Qiu B.Y."/>
            <person name="Chen P.T."/>
            <person name="Zhang W."/>
            <person name="Slipinski A."/>
            <person name="Escalona H.E."/>
            <person name="Waterhouse R.M."/>
            <person name="Zwick A."/>
            <person name="Pang H."/>
        </authorList>
    </citation>
    <scope>NUCLEOTIDE SEQUENCE [LARGE SCALE GENOMIC DNA]</scope>
    <source>
        <strain evidence="3">SYSU2018</strain>
    </source>
</reference>
<evidence type="ECO:0000313" key="4">
    <source>
        <dbReference type="Proteomes" id="UP001516400"/>
    </source>
</evidence>
<feature type="region of interest" description="Disordered" evidence="1">
    <location>
        <begin position="1332"/>
        <end position="1429"/>
    </location>
</feature>
<feature type="compositionally biased region" description="Polar residues" evidence="1">
    <location>
        <begin position="1637"/>
        <end position="1646"/>
    </location>
</feature>
<feature type="compositionally biased region" description="Low complexity" evidence="1">
    <location>
        <begin position="2537"/>
        <end position="2550"/>
    </location>
</feature>
<protein>
    <recommendedName>
        <fullName evidence="2">Zinc finger protein Rlf/292/654 TPR repeats domain-containing protein</fullName>
    </recommendedName>
</protein>
<comment type="caution">
    <text evidence="3">The sequence shown here is derived from an EMBL/GenBank/DDBJ whole genome shotgun (WGS) entry which is preliminary data.</text>
</comment>
<feature type="region of interest" description="Disordered" evidence="1">
    <location>
        <begin position="2664"/>
        <end position="2725"/>
    </location>
</feature>
<feature type="region of interest" description="Disordered" evidence="1">
    <location>
        <begin position="1262"/>
        <end position="1298"/>
    </location>
</feature>
<feature type="region of interest" description="Disordered" evidence="1">
    <location>
        <begin position="2247"/>
        <end position="2279"/>
    </location>
</feature>
<feature type="compositionally biased region" description="Polar residues" evidence="1">
    <location>
        <begin position="2073"/>
        <end position="2095"/>
    </location>
</feature>